<gene>
    <name evidence="1" type="ORF">DRP44_05240</name>
</gene>
<evidence type="ECO:0000313" key="1">
    <source>
        <dbReference type="EMBL" id="RKX65906.1"/>
    </source>
</evidence>
<sequence length="234" mass="28137">VLTRIDFFEYENKIVAVINVEKGPNKVYYVNHIPYIRDNDESRPAEPEEVDKIYGIDETNYEEMDKRDVNQVAIHIFGYLKYPGPYELIQIINKYEKKYNKYKMLFINMFRKKFNVIDYPLSNEQLKYIVASYIHNRNSEYKQINVHKIDRFEYDKNDIFKILGKWNSYSRNNDNENLIYLLDNSPMPTKAIFTLRNGIFQYGNLELIEATITYKDFTYFIEVIKNIFKENKGA</sequence>
<name>A0A660S9M7_UNCT6</name>
<evidence type="ECO:0000313" key="2">
    <source>
        <dbReference type="Proteomes" id="UP000282321"/>
    </source>
</evidence>
<feature type="non-terminal residue" evidence="1">
    <location>
        <position position="1"/>
    </location>
</feature>
<dbReference type="AlphaFoldDB" id="A0A660S9M7"/>
<proteinExistence type="predicted"/>
<reference evidence="1 2" key="1">
    <citation type="submission" date="2018-06" db="EMBL/GenBank/DDBJ databases">
        <title>Extensive metabolic versatility and redundancy in microbially diverse, dynamic hydrothermal sediments.</title>
        <authorList>
            <person name="Dombrowski N."/>
            <person name="Teske A."/>
            <person name="Baker B.J."/>
        </authorList>
    </citation>
    <scope>NUCLEOTIDE SEQUENCE [LARGE SCALE GENOMIC DNA]</scope>
    <source>
        <strain evidence="1">B35_G9</strain>
    </source>
</reference>
<accession>A0A660S9M7</accession>
<dbReference type="Proteomes" id="UP000282321">
    <property type="component" value="Unassembled WGS sequence"/>
</dbReference>
<comment type="caution">
    <text evidence="1">The sequence shown here is derived from an EMBL/GenBank/DDBJ whole genome shotgun (WGS) entry which is preliminary data.</text>
</comment>
<dbReference type="EMBL" id="QNBC01000065">
    <property type="protein sequence ID" value="RKX65906.1"/>
    <property type="molecule type" value="Genomic_DNA"/>
</dbReference>
<protein>
    <submittedName>
        <fullName evidence="1">Uncharacterized protein</fullName>
    </submittedName>
</protein>
<organism evidence="1 2">
    <name type="scientific">candidate division TA06 bacterium</name>
    <dbReference type="NCBI Taxonomy" id="2250710"/>
    <lineage>
        <taxon>Bacteria</taxon>
        <taxon>Bacteria division TA06</taxon>
    </lineage>
</organism>